<evidence type="ECO:0000313" key="2">
    <source>
        <dbReference type="Proteomes" id="UP001162992"/>
    </source>
</evidence>
<organism evidence="1 2">
    <name type="scientific">Diphasiastrum complanatum</name>
    <name type="common">Issler's clubmoss</name>
    <name type="synonym">Lycopodium complanatum</name>
    <dbReference type="NCBI Taxonomy" id="34168"/>
    <lineage>
        <taxon>Eukaryota</taxon>
        <taxon>Viridiplantae</taxon>
        <taxon>Streptophyta</taxon>
        <taxon>Embryophyta</taxon>
        <taxon>Tracheophyta</taxon>
        <taxon>Lycopodiopsida</taxon>
        <taxon>Lycopodiales</taxon>
        <taxon>Lycopodiaceae</taxon>
        <taxon>Lycopodioideae</taxon>
        <taxon>Diphasiastrum</taxon>
    </lineage>
</organism>
<keyword evidence="2" id="KW-1185">Reference proteome</keyword>
<evidence type="ECO:0000313" key="1">
    <source>
        <dbReference type="EMBL" id="KAJ7566241.1"/>
    </source>
</evidence>
<accession>A0ACC2EIJ0</accession>
<protein>
    <submittedName>
        <fullName evidence="1">Uncharacterized protein</fullName>
    </submittedName>
</protein>
<dbReference type="EMBL" id="CM055093">
    <property type="protein sequence ID" value="KAJ7566241.1"/>
    <property type="molecule type" value="Genomic_DNA"/>
</dbReference>
<name>A0ACC2EIJ0_DIPCM</name>
<gene>
    <name evidence="1" type="ORF">O6H91_02G093700</name>
</gene>
<dbReference type="Proteomes" id="UP001162992">
    <property type="component" value="Chromosome 2"/>
</dbReference>
<reference evidence="2" key="1">
    <citation type="journal article" date="2024" name="Proc. Natl. Acad. Sci. U.S.A.">
        <title>Extraordinary preservation of gene collinearity over three hundred million years revealed in homosporous lycophytes.</title>
        <authorList>
            <person name="Li C."/>
            <person name="Wickell D."/>
            <person name="Kuo L.Y."/>
            <person name="Chen X."/>
            <person name="Nie B."/>
            <person name="Liao X."/>
            <person name="Peng D."/>
            <person name="Ji J."/>
            <person name="Jenkins J."/>
            <person name="Williams M."/>
            <person name="Shu S."/>
            <person name="Plott C."/>
            <person name="Barry K."/>
            <person name="Rajasekar S."/>
            <person name="Grimwood J."/>
            <person name="Han X."/>
            <person name="Sun S."/>
            <person name="Hou Z."/>
            <person name="He W."/>
            <person name="Dai G."/>
            <person name="Sun C."/>
            <person name="Schmutz J."/>
            <person name="Leebens-Mack J.H."/>
            <person name="Li F.W."/>
            <person name="Wang L."/>
        </authorList>
    </citation>
    <scope>NUCLEOTIDE SEQUENCE [LARGE SCALE GENOMIC DNA]</scope>
    <source>
        <strain evidence="2">cv. PW_Plant_1</strain>
    </source>
</reference>
<comment type="caution">
    <text evidence="1">The sequence shown here is derived from an EMBL/GenBank/DDBJ whole genome shotgun (WGS) entry which is preliminary data.</text>
</comment>
<proteinExistence type="predicted"/>
<sequence length="423" mass="46612">MRTRRVSYPSATDGITFCIAPRPPKRMCYGLRKTSHAQSGRKRSTSDERHQIRSMFDVLPDDLLISIFAAVSSSAKTPADLLNTMLTCKRFCAAARKAEVLANASMSALAVGACTWSEGAQRFLKKCADAGNTEACYTLGMIRFYCLQNRCSGSSLMAKAAMASHSAALHSLAIIQFNGSGGIRKDKDLKAGVALCARAATLGHVDAMRELGHCLQDGYGVARNVREGRRLLLEANAREAAAAVAATTQRFAESVMREPETSACMRCFHHHLQYYSDLNKANFTQKLSINLIGVPASTSSHHCQYRVLPVGGCDLLSDFGFNLPPVTVHVANQFLLDWFTLYPPQAGLRLCSHGNCGRLETRRHEFRRCSACAMVNYCSRACQALDWKIRHKDICTPIPNWEDLEGNRVENTDLGFVNRIYGS</sequence>